<reference evidence="2 3" key="1">
    <citation type="submission" date="2023-03" db="EMBL/GenBank/DDBJ databases">
        <title>YIM 133296 draft genome.</title>
        <authorList>
            <person name="Xiong L."/>
        </authorList>
    </citation>
    <scope>NUCLEOTIDE SEQUENCE [LARGE SCALE GENOMIC DNA]</scope>
    <source>
        <strain evidence="2 3">YIM 133296</strain>
    </source>
</reference>
<accession>A0ABT6C3T6</accession>
<evidence type="ECO:0000256" key="1">
    <source>
        <dbReference type="SAM" id="MobiDB-lite"/>
    </source>
</evidence>
<dbReference type="Proteomes" id="UP001528912">
    <property type="component" value="Unassembled WGS sequence"/>
</dbReference>
<keyword evidence="3" id="KW-1185">Reference proteome</keyword>
<protein>
    <submittedName>
        <fullName evidence="2">Uncharacterized protein</fullName>
    </submittedName>
</protein>
<feature type="region of interest" description="Disordered" evidence="1">
    <location>
        <begin position="1"/>
        <end position="43"/>
    </location>
</feature>
<dbReference type="RefSeq" id="WP_277190771.1">
    <property type="nucleotide sequence ID" value="NZ_JAROAV010000007.1"/>
</dbReference>
<evidence type="ECO:0000313" key="2">
    <source>
        <dbReference type="EMBL" id="MDF8262952.1"/>
    </source>
</evidence>
<gene>
    <name evidence="2" type="ORF">P4R38_01680</name>
</gene>
<feature type="compositionally biased region" description="Low complexity" evidence="1">
    <location>
        <begin position="25"/>
        <end position="43"/>
    </location>
</feature>
<organism evidence="2 3">
    <name type="scientific">Luteipulveratus flavus</name>
    <dbReference type="NCBI Taxonomy" id="3031728"/>
    <lineage>
        <taxon>Bacteria</taxon>
        <taxon>Bacillati</taxon>
        <taxon>Actinomycetota</taxon>
        <taxon>Actinomycetes</taxon>
        <taxon>Micrococcales</taxon>
        <taxon>Dermacoccaceae</taxon>
        <taxon>Luteipulveratus</taxon>
    </lineage>
</organism>
<comment type="caution">
    <text evidence="2">The sequence shown here is derived from an EMBL/GenBank/DDBJ whole genome shotgun (WGS) entry which is preliminary data.</text>
</comment>
<sequence>MNNQAGCQRSALRRRAAGSTRAWEARGAAHARVVAREVTTSSR</sequence>
<evidence type="ECO:0000313" key="3">
    <source>
        <dbReference type="Proteomes" id="UP001528912"/>
    </source>
</evidence>
<proteinExistence type="predicted"/>
<name>A0ABT6C3T6_9MICO</name>
<dbReference type="EMBL" id="JAROAV010000007">
    <property type="protein sequence ID" value="MDF8262952.1"/>
    <property type="molecule type" value="Genomic_DNA"/>
</dbReference>